<dbReference type="InterPro" id="IPR036953">
    <property type="entry name" value="GreA/GreB_C_sf"/>
</dbReference>
<evidence type="ECO:0000256" key="1">
    <source>
        <dbReference type="SAM" id="MobiDB-lite"/>
    </source>
</evidence>
<proteinExistence type="predicted"/>
<dbReference type="GO" id="GO:0016301">
    <property type="term" value="F:kinase activity"/>
    <property type="evidence" value="ECO:0007669"/>
    <property type="project" value="UniProtKB-KW"/>
</dbReference>
<reference evidence="2" key="1">
    <citation type="submission" date="2022-08" db="EMBL/GenBank/DDBJ databases">
        <title>Chelativorans sichuanense sp. nov., a paraffin oil-degrading bacterium isolated from a mixture of oil-based drill cuttings and paddy soil.</title>
        <authorList>
            <person name="Yu J."/>
            <person name="Liu H."/>
            <person name="Chen Q."/>
        </authorList>
    </citation>
    <scope>NUCLEOTIDE SEQUENCE</scope>
    <source>
        <strain evidence="2">SCAU 2101</strain>
    </source>
</reference>
<dbReference type="Proteomes" id="UP001149009">
    <property type="component" value="Unassembled WGS sequence"/>
</dbReference>
<dbReference type="EMBL" id="JAODNV010000007">
    <property type="protein sequence ID" value="MCT8989995.1"/>
    <property type="molecule type" value="Genomic_DNA"/>
</dbReference>
<evidence type="ECO:0000313" key="2">
    <source>
        <dbReference type="EMBL" id="MCT8989995.1"/>
    </source>
</evidence>
<organism evidence="2 3">
    <name type="scientific">Chelativorans petroleitrophicus</name>
    <dbReference type="NCBI Taxonomy" id="2975484"/>
    <lineage>
        <taxon>Bacteria</taxon>
        <taxon>Pseudomonadati</taxon>
        <taxon>Pseudomonadota</taxon>
        <taxon>Alphaproteobacteria</taxon>
        <taxon>Hyphomicrobiales</taxon>
        <taxon>Phyllobacteriaceae</taxon>
        <taxon>Chelativorans</taxon>
    </lineage>
</organism>
<dbReference type="AlphaFoldDB" id="A0A9X2X6U9"/>
<gene>
    <name evidence="2" type="ORF">NYR54_06755</name>
</gene>
<feature type="region of interest" description="Disordered" evidence="1">
    <location>
        <begin position="147"/>
        <end position="179"/>
    </location>
</feature>
<dbReference type="GO" id="GO:0032784">
    <property type="term" value="P:regulation of DNA-templated transcription elongation"/>
    <property type="evidence" value="ECO:0007669"/>
    <property type="project" value="InterPro"/>
</dbReference>
<dbReference type="Gene3D" id="3.10.50.30">
    <property type="entry name" value="Transcription elongation factor, GreA/GreB, C-terminal domain"/>
    <property type="match status" value="1"/>
</dbReference>
<keyword evidence="2" id="KW-0808">Transferase</keyword>
<name>A0A9X2X6U9_9HYPH</name>
<dbReference type="RefSeq" id="WP_261514844.1">
    <property type="nucleotide sequence ID" value="NZ_JAODNV010000007.1"/>
</dbReference>
<keyword evidence="2" id="KW-0418">Kinase</keyword>
<evidence type="ECO:0000313" key="3">
    <source>
        <dbReference type="Proteomes" id="UP001149009"/>
    </source>
</evidence>
<dbReference type="GO" id="GO:0003677">
    <property type="term" value="F:DNA binding"/>
    <property type="evidence" value="ECO:0007669"/>
    <property type="project" value="InterPro"/>
</dbReference>
<sequence length="179" mass="19912">MPNEKCILTTKDFTILEVMRDRCPDPDDALARLLKRKLESAVVMFRDDVPENVATLNSRVTFSVNGRDPDTRIISHDQMNAPVGLFLPITILRGLALLGLSEGQEISLINYDGAEERIRLEKVCYQPEAARREKQAVDRLAEPARGRPKLRLIRGAAQDRPQPMHAGPDGFDDPGPSAA</sequence>
<protein>
    <submittedName>
        <fullName evidence="2">Nucleoside-diphosphate kinase</fullName>
    </submittedName>
</protein>
<keyword evidence="3" id="KW-1185">Reference proteome</keyword>
<accession>A0A9X2X6U9</accession>
<comment type="caution">
    <text evidence="2">The sequence shown here is derived from an EMBL/GenBank/DDBJ whole genome shotgun (WGS) entry which is preliminary data.</text>
</comment>